<dbReference type="InterPro" id="IPR036513">
    <property type="entry name" value="STAS_dom_sf"/>
</dbReference>
<gene>
    <name evidence="2" type="ORF">PPG34_01700</name>
</gene>
<sequence length="110" mass="12591">MEISGYWEKDARVISLSGEIDPSEWKVLEAAFLAAQVAQRRHIVLNLSQMVGAEPWIIVKLFFSYLQLRQQGIRLSLVNPQPFIRKKLEPTNIPAFVDYFSTEQEALKAA</sequence>
<comment type="caution">
    <text evidence="2">The sequence shown here is derived from an EMBL/GenBank/DDBJ whole genome shotgun (WGS) entry which is preliminary data.</text>
</comment>
<dbReference type="RefSeq" id="WP_313831403.1">
    <property type="nucleotide sequence ID" value="NZ_JAQOUE010000001.1"/>
</dbReference>
<dbReference type="Proteomes" id="UP001250932">
    <property type="component" value="Unassembled WGS sequence"/>
</dbReference>
<name>A0ABU3K3S6_9BACT</name>
<evidence type="ECO:0000259" key="1">
    <source>
        <dbReference type="PROSITE" id="PS50801"/>
    </source>
</evidence>
<protein>
    <submittedName>
        <fullName evidence="2">STAS domain-containing protein</fullName>
    </submittedName>
</protein>
<organism evidence="2 3">
    <name type="scientific">Candidatus Nitronereus thalassa</name>
    <dbReference type="NCBI Taxonomy" id="3020898"/>
    <lineage>
        <taxon>Bacteria</taxon>
        <taxon>Pseudomonadati</taxon>
        <taxon>Nitrospirota</taxon>
        <taxon>Nitrospiria</taxon>
        <taxon>Nitrospirales</taxon>
        <taxon>Nitrospiraceae</taxon>
        <taxon>Candidatus Nitronereus</taxon>
    </lineage>
</organism>
<dbReference type="Pfam" id="PF01740">
    <property type="entry name" value="STAS"/>
    <property type="match status" value="1"/>
</dbReference>
<dbReference type="CDD" id="cd07043">
    <property type="entry name" value="STAS_anti-anti-sigma_factors"/>
    <property type="match status" value="1"/>
</dbReference>
<reference evidence="2 3" key="1">
    <citation type="journal article" date="2023" name="ISME J.">
        <title>Cultivation and genomic characterization of novel and ubiquitous marine nitrite-oxidizing bacteria from the Nitrospirales.</title>
        <authorList>
            <person name="Mueller A.J."/>
            <person name="Daebeler A."/>
            <person name="Herbold C.W."/>
            <person name="Kirkegaard R.H."/>
            <person name="Daims H."/>
        </authorList>
    </citation>
    <scope>NUCLEOTIDE SEQUENCE [LARGE SCALE GENOMIC DNA]</scope>
    <source>
        <strain evidence="2 3">EB</strain>
    </source>
</reference>
<evidence type="ECO:0000313" key="2">
    <source>
        <dbReference type="EMBL" id="MDT7041044.1"/>
    </source>
</evidence>
<dbReference type="SUPFAM" id="SSF52091">
    <property type="entry name" value="SpoIIaa-like"/>
    <property type="match status" value="1"/>
</dbReference>
<feature type="domain" description="STAS" evidence="1">
    <location>
        <begin position="13"/>
        <end position="110"/>
    </location>
</feature>
<evidence type="ECO:0000313" key="3">
    <source>
        <dbReference type="Proteomes" id="UP001250932"/>
    </source>
</evidence>
<accession>A0ABU3K3S6</accession>
<dbReference type="PROSITE" id="PS50801">
    <property type="entry name" value="STAS"/>
    <property type="match status" value="1"/>
</dbReference>
<proteinExistence type="predicted"/>
<dbReference type="EMBL" id="JAQOUE010000001">
    <property type="protein sequence ID" value="MDT7041044.1"/>
    <property type="molecule type" value="Genomic_DNA"/>
</dbReference>
<dbReference type="InterPro" id="IPR002645">
    <property type="entry name" value="STAS_dom"/>
</dbReference>
<dbReference type="Gene3D" id="3.30.750.24">
    <property type="entry name" value="STAS domain"/>
    <property type="match status" value="1"/>
</dbReference>
<keyword evidence="3" id="KW-1185">Reference proteome</keyword>